<reference evidence="2 3" key="1">
    <citation type="journal article" date="2011" name="J. Bacteriol.">
        <title>Genome Sequence of Lactobacillus ruminis SPM0211, Isolated from a Fecal Sample from a Healthy Korean.</title>
        <authorList>
            <person name="Lee S."/>
            <person name="Cho Y.J."/>
            <person name="Lee A.H."/>
            <person name="Chun J."/>
            <person name="Ha N.J."/>
            <person name="Ko G."/>
        </authorList>
    </citation>
    <scope>NUCLEOTIDE SEQUENCE [LARGE SCALE GENOMIC DNA]</scope>
    <source>
        <strain evidence="2 3">SPM0211</strain>
    </source>
</reference>
<feature type="transmembrane region" description="Helical" evidence="1">
    <location>
        <begin position="84"/>
        <end position="102"/>
    </location>
</feature>
<keyword evidence="1" id="KW-0472">Membrane</keyword>
<organism evidence="2 3">
    <name type="scientific">Ligilactobacillus ruminis SPM0211</name>
    <dbReference type="NCBI Taxonomy" id="1040964"/>
    <lineage>
        <taxon>Bacteria</taxon>
        <taxon>Bacillati</taxon>
        <taxon>Bacillota</taxon>
        <taxon>Bacilli</taxon>
        <taxon>Lactobacillales</taxon>
        <taxon>Lactobacillaceae</taxon>
        <taxon>Ligilactobacillus</taxon>
    </lineage>
</organism>
<proteinExistence type="predicted"/>
<evidence type="ECO:0000313" key="3">
    <source>
        <dbReference type="Proteomes" id="UP000002971"/>
    </source>
</evidence>
<keyword evidence="1" id="KW-1133">Transmembrane helix</keyword>
<dbReference type="EMBL" id="AFOJ01000007">
    <property type="protein sequence ID" value="EGM50238.1"/>
    <property type="molecule type" value="Genomic_DNA"/>
</dbReference>
<protein>
    <submittedName>
        <fullName evidence="2">Uncharacterized protein</fullName>
    </submittedName>
</protein>
<dbReference type="AlphaFoldDB" id="F7R2I9"/>
<gene>
    <name evidence="2" type="ORF">LRU_01920</name>
</gene>
<evidence type="ECO:0000313" key="2">
    <source>
        <dbReference type="EMBL" id="EGM50238.1"/>
    </source>
</evidence>
<evidence type="ECO:0000256" key="1">
    <source>
        <dbReference type="SAM" id="Phobius"/>
    </source>
</evidence>
<feature type="transmembrane region" description="Helical" evidence="1">
    <location>
        <begin position="52"/>
        <end position="72"/>
    </location>
</feature>
<dbReference type="Proteomes" id="UP000002971">
    <property type="component" value="Unassembled WGS sequence"/>
</dbReference>
<comment type="caution">
    <text evidence="2">The sequence shown here is derived from an EMBL/GenBank/DDBJ whole genome shotgun (WGS) entry which is preliminary data.</text>
</comment>
<sequence>MRNAGFGKSFNYGQNVENWDLPVKQDGRLRAKRKKLRFARKTSLQTKRTSAIIAPVFGTGTFSLRFAVFSVLMRLTKKDDECRITFVFCLTWLNFVAYHGFYV</sequence>
<name>F7R2I9_9LACO</name>
<keyword evidence="1" id="KW-0812">Transmembrane</keyword>
<accession>F7R2I9</accession>